<keyword evidence="2" id="KW-0548">Nucleotidyltransferase</keyword>
<proteinExistence type="predicted"/>
<sequence length="110" mass="12704">MNVLSRFLDVAAQQRIFQFHPKCHHVQLTHEMFILLWVSSDFYLLSRLLLNSNKSEILMATILGIATVSLLLEYVAGRLIKSFLFSIQAFWGRKFLLPKSVLKHIALLCT</sequence>
<evidence type="ECO:0000313" key="3">
    <source>
        <dbReference type="Proteomes" id="UP000325315"/>
    </source>
</evidence>
<dbReference type="Proteomes" id="UP000325315">
    <property type="component" value="Unassembled WGS sequence"/>
</dbReference>
<dbReference type="GO" id="GO:0003964">
    <property type="term" value="F:RNA-directed DNA polymerase activity"/>
    <property type="evidence" value="ECO:0007669"/>
    <property type="project" value="UniProtKB-KW"/>
</dbReference>
<keyword evidence="1" id="KW-0812">Transmembrane</keyword>
<gene>
    <name evidence="2" type="ORF">EPI10_000740</name>
</gene>
<keyword evidence="2" id="KW-0808">Transferase</keyword>
<keyword evidence="3" id="KW-1185">Reference proteome</keyword>
<protein>
    <submittedName>
        <fullName evidence="2">Reverse transcriptase</fullName>
    </submittedName>
</protein>
<keyword evidence="1" id="KW-0472">Membrane</keyword>
<name>A0A5B6V8X2_9ROSI</name>
<dbReference type="EMBL" id="SMMG02000007">
    <property type="protein sequence ID" value="KAA3465589.1"/>
    <property type="molecule type" value="Genomic_DNA"/>
</dbReference>
<organism evidence="2 3">
    <name type="scientific">Gossypium australe</name>
    <dbReference type="NCBI Taxonomy" id="47621"/>
    <lineage>
        <taxon>Eukaryota</taxon>
        <taxon>Viridiplantae</taxon>
        <taxon>Streptophyta</taxon>
        <taxon>Embryophyta</taxon>
        <taxon>Tracheophyta</taxon>
        <taxon>Spermatophyta</taxon>
        <taxon>Magnoliopsida</taxon>
        <taxon>eudicotyledons</taxon>
        <taxon>Gunneridae</taxon>
        <taxon>Pentapetalae</taxon>
        <taxon>rosids</taxon>
        <taxon>malvids</taxon>
        <taxon>Malvales</taxon>
        <taxon>Malvaceae</taxon>
        <taxon>Malvoideae</taxon>
        <taxon>Gossypium</taxon>
    </lineage>
</organism>
<evidence type="ECO:0000256" key="1">
    <source>
        <dbReference type="SAM" id="Phobius"/>
    </source>
</evidence>
<reference evidence="3" key="1">
    <citation type="journal article" date="2019" name="Plant Biotechnol. J.">
        <title>Genome sequencing of the Australian wild diploid species Gossypium australe highlights disease resistance and delayed gland morphogenesis.</title>
        <authorList>
            <person name="Cai Y."/>
            <person name="Cai X."/>
            <person name="Wang Q."/>
            <person name="Wang P."/>
            <person name="Zhang Y."/>
            <person name="Cai C."/>
            <person name="Xu Y."/>
            <person name="Wang K."/>
            <person name="Zhou Z."/>
            <person name="Wang C."/>
            <person name="Geng S."/>
            <person name="Li B."/>
            <person name="Dong Q."/>
            <person name="Hou Y."/>
            <person name="Wang H."/>
            <person name="Ai P."/>
            <person name="Liu Z."/>
            <person name="Yi F."/>
            <person name="Sun M."/>
            <person name="An G."/>
            <person name="Cheng J."/>
            <person name="Zhang Y."/>
            <person name="Shi Q."/>
            <person name="Xie Y."/>
            <person name="Shi X."/>
            <person name="Chang Y."/>
            <person name="Huang F."/>
            <person name="Chen Y."/>
            <person name="Hong S."/>
            <person name="Mi L."/>
            <person name="Sun Q."/>
            <person name="Zhang L."/>
            <person name="Zhou B."/>
            <person name="Peng R."/>
            <person name="Zhang X."/>
            <person name="Liu F."/>
        </authorList>
    </citation>
    <scope>NUCLEOTIDE SEQUENCE [LARGE SCALE GENOMIC DNA]</scope>
    <source>
        <strain evidence="3">cv. PA1801</strain>
    </source>
</reference>
<evidence type="ECO:0000313" key="2">
    <source>
        <dbReference type="EMBL" id="KAA3465589.1"/>
    </source>
</evidence>
<dbReference type="AlphaFoldDB" id="A0A5B6V8X2"/>
<feature type="transmembrane region" description="Helical" evidence="1">
    <location>
        <begin position="57"/>
        <end position="76"/>
    </location>
</feature>
<comment type="caution">
    <text evidence="2">The sequence shown here is derived from an EMBL/GenBank/DDBJ whole genome shotgun (WGS) entry which is preliminary data.</text>
</comment>
<feature type="transmembrane region" description="Helical" evidence="1">
    <location>
        <begin position="32"/>
        <end position="50"/>
    </location>
</feature>
<accession>A0A5B6V8X2</accession>
<keyword evidence="1" id="KW-1133">Transmembrane helix</keyword>
<keyword evidence="2" id="KW-0695">RNA-directed DNA polymerase</keyword>